<dbReference type="Pfam" id="PF00171">
    <property type="entry name" value="Aldedh"/>
    <property type="match status" value="1"/>
</dbReference>
<keyword evidence="10" id="KW-1185">Reference proteome</keyword>
<dbReference type="Proteomes" id="UP000095085">
    <property type="component" value="Unassembled WGS sequence"/>
</dbReference>
<feature type="active site" evidence="5">
    <location>
        <position position="261"/>
    </location>
</feature>
<protein>
    <recommendedName>
        <fullName evidence="4">Aldehyde dehydrogenase</fullName>
    </recommendedName>
</protein>
<dbReference type="InterPro" id="IPR029510">
    <property type="entry name" value="Ald_DH_CS_GLU"/>
</dbReference>
<dbReference type="InterPro" id="IPR015590">
    <property type="entry name" value="Aldehyde_DH_dom"/>
</dbReference>
<evidence type="ECO:0000313" key="9">
    <source>
        <dbReference type="EMBL" id="ODV69849.1"/>
    </source>
</evidence>
<dbReference type="GO" id="GO:0004029">
    <property type="term" value="F:aldehyde dehydrogenase (NAD+) activity"/>
    <property type="evidence" value="ECO:0007669"/>
    <property type="project" value="TreeGrafter"/>
</dbReference>
<dbReference type="STRING" id="984485.A0A1E4RRD4"/>
<dbReference type="Gene3D" id="3.40.309.10">
    <property type="entry name" value="Aldehyde Dehydrogenase, Chain A, domain 2"/>
    <property type="match status" value="1"/>
</dbReference>
<dbReference type="InterPro" id="IPR012394">
    <property type="entry name" value="Aldehyde_DH_NAD(P)"/>
</dbReference>
<evidence type="ECO:0000256" key="2">
    <source>
        <dbReference type="ARBA" id="ARBA00023002"/>
    </source>
</evidence>
<dbReference type="FunFam" id="3.40.309.10:FF:000025">
    <property type="entry name" value="Aldehyde dehydrogenase"/>
    <property type="match status" value="1"/>
</dbReference>
<evidence type="ECO:0000313" key="10">
    <source>
        <dbReference type="Proteomes" id="UP000095085"/>
    </source>
</evidence>
<reference evidence="10" key="1">
    <citation type="submission" date="2016-05" db="EMBL/GenBank/DDBJ databases">
        <title>Comparative genomics of biotechnologically important yeasts.</title>
        <authorList>
            <consortium name="DOE Joint Genome Institute"/>
            <person name="Riley R."/>
            <person name="Haridas S."/>
            <person name="Wolfe K.H."/>
            <person name="Lopes M.R."/>
            <person name="Hittinger C.T."/>
            <person name="Goker M."/>
            <person name="Salamov A."/>
            <person name="Wisecaver J."/>
            <person name="Long T.M."/>
            <person name="Aerts A.L."/>
            <person name="Barry K."/>
            <person name="Choi C."/>
            <person name="Clum A."/>
            <person name="Coughlan A.Y."/>
            <person name="Deshpande S."/>
            <person name="Douglass A.P."/>
            <person name="Hanson S.J."/>
            <person name="Klenk H.-P."/>
            <person name="Labutti K."/>
            <person name="Lapidus A."/>
            <person name="Lindquist E."/>
            <person name="Lipzen A."/>
            <person name="Meier-Kolthoff J.P."/>
            <person name="Ohm R.A."/>
            <person name="Otillar R.P."/>
            <person name="Pangilinan J."/>
            <person name="Peng Y."/>
            <person name="Rokas A."/>
            <person name="Rosa C.A."/>
            <person name="Scheuner C."/>
            <person name="Sibirny A.A."/>
            <person name="Slot J.C."/>
            <person name="Stielow J.B."/>
            <person name="Sun H."/>
            <person name="Kurtzman C.P."/>
            <person name="Blackwell M."/>
            <person name="Grigoriev I.V."/>
            <person name="Jeffries T.W."/>
        </authorList>
    </citation>
    <scope>NUCLEOTIDE SEQUENCE [LARGE SCALE GENOMIC DNA]</scope>
    <source>
        <strain evidence="10">NRRL Y-1933</strain>
    </source>
</reference>
<organism evidence="9 10">
    <name type="scientific">Hyphopichia burtonii NRRL Y-1933</name>
    <dbReference type="NCBI Taxonomy" id="984485"/>
    <lineage>
        <taxon>Eukaryota</taxon>
        <taxon>Fungi</taxon>
        <taxon>Dikarya</taxon>
        <taxon>Ascomycota</taxon>
        <taxon>Saccharomycotina</taxon>
        <taxon>Pichiomycetes</taxon>
        <taxon>Debaryomycetaceae</taxon>
        <taxon>Hyphopichia</taxon>
    </lineage>
</organism>
<dbReference type="Gene3D" id="3.40.605.10">
    <property type="entry name" value="Aldehyde Dehydrogenase, Chain A, domain 1"/>
    <property type="match status" value="1"/>
</dbReference>
<dbReference type="PROSITE" id="PS00687">
    <property type="entry name" value="ALDEHYDE_DEHYDR_GLU"/>
    <property type="match status" value="1"/>
</dbReference>
<evidence type="ECO:0000256" key="1">
    <source>
        <dbReference type="ARBA" id="ARBA00009986"/>
    </source>
</evidence>
<evidence type="ECO:0000256" key="7">
    <source>
        <dbReference type="RuleBase" id="RU003345"/>
    </source>
</evidence>
<comment type="similarity">
    <text evidence="1 4 7">Belongs to the aldehyde dehydrogenase family.</text>
</comment>
<feature type="domain" description="Aldehyde dehydrogenase" evidence="8">
    <location>
        <begin position="24"/>
        <end position="452"/>
    </location>
</feature>
<dbReference type="AlphaFoldDB" id="A0A1E4RRD4"/>
<accession>A0A1E4RRD4</accession>
<dbReference type="FunFam" id="3.40.605.10:FF:000004">
    <property type="entry name" value="Aldehyde dehydrogenase"/>
    <property type="match status" value="1"/>
</dbReference>
<gene>
    <name evidence="9" type="ORF">HYPBUDRAFT_3777</name>
</gene>
<feature type="active site" evidence="5 6">
    <location>
        <position position="224"/>
    </location>
</feature>
<dbReference type="EMBL" id="KV454538">
    <property type="protein sequence ID" value="ODV69849.1"/>
    <property type="molecule type" value="Genomic_DNA"/>
</dbReference>
<dbReference type="SUPFAM" id="SSF53720">
    <property type="entry name" value="ALDH-like"/>
    <property type="match status" value="1"/>
</dbReference>
<dbReference type="GeneID" id="30997927"/>
<proteinExistence type="inferred from homology"/>
<keyword evidence="3" id="KW-0520">NAD</keyword>
<dbReference type="PANTHER" id="PTHR43570">
    <property type="entry name" value="ALDEHYDE DEHYDROGENASE"/>
    <property type="match status" value="1"/>
</dbReference>
<evidence type="ECO:0000256" key="5">
    <source>
        <dbReference type="PIRSR" id="PIRSR036492-1"/>
    </source>
</evidence>
<sequence>MSDLKEHLTFTPIESIKPGVDRVRKGFHSTQRSHSLQFRLNQLRNFYFALSDNIDALSDALLADFRRSVVETKFLEIGGGLKQVLHMMSKLEEFAKPEKVIDIPSTMQNQPVFIEKIPLGVILIISPFNFPLILSIGAIAGAIAAGNAIVFKPSELTPRCSEIFTKILSDALDPDFFFAVNGGIEETTELLNQKFDKIMYTGNARVGKIIAQKAAETLTPVILELGGKSPVIVLDDIEPENIPMIARRIAWGRFMNCGQTCIAVDYVLAPESIKDALVKEMVRIIKEEFYPQVKSGHADYTHIISQRAFNRITGMIDNSKGNIVVGGDRDENTCYIHPTIIDNIDWDDSTMEDEIFGPLLPVISYTDLKKEIKELTSRHDCPLNQYIFTKNPNRSENKDLDFILKSVRSGAAMVNDVVMTVTLSNAPFGGVGQSGYGSYHGKFSYRAFSHERTFIEETLATDGHLSWRYPSVTAEKEKLTAKDIPNDMVIPSESVWFKRYDDVPPAPRNDKKSGANSWNDFISRLFK</sequence>
<dbReference type="PANTHER" id="PTHR43570:SF16">
    <property type="entry name" value="ALDEHYDE DEHYDROGENASE TYPE III, ISOFORM Q"/>
    <property type="match status" value="1"/>
</dbReference>
<dbReference type="PIRSF" id="PIRSF036492">
    <property type="entry name" value="ALDH"/>
    <property type="match status" value="1"/>
</dbReference>
<dbReference type="PROSITE" id="PS00070">
    <property type="entry name" value="ALDEHYDE_DEHYDR_CYS"/>
    <property type="match status" value="1"/>
</dbReference>
<evidence type="ECO:0000256" key="3">
    <source>
        <dbReference type="ARBA" id="ARBA00023027"/>
    </source>
</evidence>
<dbReference type="InterPro" id="IPR016160">
    <property type="entry name" value="Ald_DH_CS_CYS"/>
</dbReference>
<evidence type="ECO:0000259" key="8">
    <source>
        <dbReference type="Pfam" id="PF00171"/>
    </source>
</evidence>
<dbReference type="OrthoDB" id="440325at2759"/>
<evidence type="ECO:0000256" key="6">
    <source>
        <dbReference type="PROSITE-ProRule" id="PRU10007"/>
    </source>
</evidence>
<dbReference type="GO" id="GO:0005737">
    <property type="term" value="C:cytoplasm"/>
    <property type="evidence" value="ECO:0007669"/>
    <property type="project" value="TreeGrafter"/>
</dbReference>
<dbReference type="InterPro" id="IPR016161">
    <property type="entry name" value="Ald_DH/histidinol_DH"/>
</dbReference>
<evidence type="ECO:0000256" key="4">
    <source>
        <dbReference type="PIRNR" id="PIRNR036492"/>
    </source>
</evidence>
<dbReference type="InterPro" id="IPR016162">
    <property type="entry name" value="Ald_DH_N"/>
</dbReference>
<keyword evidence="2 4" id="KW-0560">Oxidoreductase</keyword>
<dbReference type="RefSeq" id="XP_020078916.1">
    <property type="nucleotide sequence ID" value="XM_020223378.1"/>
</dbReference>
<dbReference type="InterPro" id="IPR016163">
    <property type="entry name" value="Ald_DH_C"/>
</dbReference>
<name>A0A1E4RRD4_9ASCO</name>
<dbReference type="GO" id="GO:0006081">
    <property type="term" value="P:aldehyde metabolic process"/>
    <property type="evidence" value="ECO:0007669"/>
    <property type="project" value="InterPro"/>
</dbReference>